<feature type="domain" description="N-acetyltransferase" evidence="1">
    <location>
        <begin position="1"/>
        <end position="174"/>
    </location>
</feature>
<dbReference type="SUPFAM" id="SSF55729">
    <property type="entry name" value="Acyl-CoA N-acyltransferases (Nat)"/>
    <property type="match status" value="1"/>
</dbReference>
<evidence type="ECO:0000259" key="1">
    <source>
        <dbReference type="PROSITE" id="PS51186"/>
    </source>
</evidence>
<evidence type="ECO:0000313" key="2">
    <source>
        <dbReference type="EMBL" id="GAA5156702.1"/>
    </source>
</evidence>
<proteinExistence type="predicted"/>
<name>A0ABP9Q515_9ACTN</name>
<sequence>MTIEVGAGDRPGVWPVYDAVFGDQPDEATWREAVWDRHVARDGFRLAVAVADGSDGSDGSDGGSLDGFGYGYTGEHGQWWTDQVARTLPRDVATAWLGGHFELVSIGVLPRARRRGLGRALMRALVDGVPHERLLLMTTDDAGDPARRLYAAEGWTVLGPGVGEHTVVMGRAAAR</sequence>
<gene>
    <name evidence="2" type="ORF">GCM10023340_45260</name>
</gene>
<dbReference type="InterPro" id="IPR000182">
    <property type="entry name" value="GNAT_dom"/>
</dbReference>
<dbReference type="Gene3D" id="3.40.630.30">
    <property type="match status" value="1"/>
</dbReference>
<dbReference type="Pfam" id="PF00583">
    <property type="entry name" value="Acetyltransf_1"/>
    <property type="match status" value="1"/>
</dbReference>
<dbReference type="PROSITE" id="PS51186">
    <property type="entry name" value="GNAT"/>
    <property type="match status" value="1"/>
</dbReference>
<accession>A0ABP9Q515</accession>
<dbReference type="EMBL" id="BAABKG010000008">
    <property type="protein sequence ID" value="GAA5156702.1"/>
    <property type="molecule type" value="Genomic_DNA"/>
</dbReference>
<reference evidence="3" key="1">
    <citation type="journal article" date="2019" name="Int. J. Syst. Evol. Microbiol.">
        <title>The Global Catalogue of Microorganisms (GCM) 10K type strain sequencing project: providing services to taxonomists for standard genome sequencing and annotation.</title>
        <authorList>
            <consortium name="The Broad Institute Genomics Platform"/>
            <consortium name="The Broad Institute Genome Sequencing Center for Infectious Disease"/>
            <person name="Wu L."/>
            <person name="Ma J."/>
        </authorList>
    </citation>
    <scope>NUCLEOTIDE SEQUENCE [LARGE SCALE GENOMIC DNA]</scope>
    <source>
        <strain evidence="3">JCM 18459</strain>
    </source>
</reference>
<organism evidence="2 3">
    <name type="scientific">Nocardioides marinquilinus</name>
    <dbReference type="NCBI Taxonomy" id="1210400"/>
    <lineage>
        <taxon>Bacteria</taxon>
        <taxon>Bacillati</taxon>
        <taxon>Actinomycetota</taxon>
        <taxon>Actinomycetes</taxon>
        <taxon>Propionibacteriales</taxon>
        <taxon>Nocardioidaceae</taxon>
        <taxon>Nocardioides</taxon>
    </lineage>
</organism>
<dbReference type="RefSeq" id="WP_345464535.1">
    <property type="nucleotide sequence ID" value="NZ_BAABKG010000008.1"/>
</dbReference>
<protein>
    <recommendedName>
        <fullName evidence="1">N-acetyltransferase domain-containing protein</fullName>
    </recommendedName>
</protein>
<dbReference type="InterPro" id="IPR016181">
    <property type="entry name" value="Acyl_CoA_acyltransferase"/>
</dbReference>
<comment type="caution">
    <text evidence="2">The sequence shown here is derived from an EMBL/GenBank/DDBJ whole genome shotgun (WGS) entry which is preliminary data.</text>
</comment>
<keyword evidence="3" id="KW-1185">Reference proteome</keyword>
<dbReference type="Proteomes" id="UP001500221">
    <property type="component" value="Unassembled WGS sequence"/>
</dbReference>
<evidence type="ECO:0000313" key="3">
    <source>
        <dbReference type="Proteomes" id="UP001500221"/>
    </source>
</evidence>